<dbReference type="Proteomes" id="UP000075374">
    <property type="component" value="Unassembled WGS sequence"/>
</dbReference>
<protein>
    <recommendedName>
        <fullName evidence="1">Zinc-ribbon 15 domain-containing protein</fullName>
    </recommendedName>
</protein>
<feature type="domain" description="Zinc-ribbon 15" evidence="1">
    <location>
        <begin position="23"/>
        <end position="127"/>
    </location>
</feature>
<comment type="caution">
    <text evidence="2">The sequence shown here is derived from an EMBL/GenBank/DDBJ whole genome shotgun (WGS) entry which is preliminary data.</text>
</comment>
<evidence type="ECO:0000313" key="3">
    <source>
        <dbReference type="Proteomes" id="UP000075374"/>
    </source>
</evidence>
<name>A0A151AP53_9CLOT</name>
<dbReference type="PANTHER" id="PTHR36718">
    <property type="entry name" value="OS05G0435400 PROTEIN"/>
    <property type="match status" value="1"/>
</dbReference>
<dbReference type="InterPro" id="IPR053281">
    <property type="entry name" value="Double_zinc_ribbon"/>
</dbReference>
<sequence>MFFFGVFGVSTREKEIREISNKICKKCGAMTAYKMIKTYNVFHIFFIPIIKWGEKYFLKSRCCDTIFEISGELGRELEQDEKVHIDDNELREIYSNYNNEFYNKKEIRCRNCGSEVDSSFKYCPNCGEKLG</sequence>
<dbReference type="InterPro" id="IPR031493">
    <property type="entry name" value="Zinc_ribbon_15"/>
</dbReference>
<keyword evidence="3" id="KW-1185">Reference proteome</keyword>
<dbReference type="PANTHER" id="PTHR36718:SF1">
    <property type="entry name" value="DOUBLE ZINC RIBBON PROTEIN MJ0416"/>
    <property type="match status" value="1"/>
</dbReference>
<accession>A0A151AP53</accession>
<gene>
    <name evidence="2" type="ORF">CLCOL_10830</name>
</gene>
<reference evidence="2 3" key="1">
    <citation type="submission" date="2016-02" db="EMBL/GenBank/DDBJ databases">
        <title>Genome sequence of Clostridium colicanis DSM 13634.</title>
        <authorList>
            <person name="Poehlein A."/>
            <person name="Daniel R."/>
        </authorList>
    </citation>
    <scope>NUCLEOTIDE SEQUENCE [LARGE SCALE GENOMIC DNA]</scope>
    <source>
        <strain evidence="2 3">DSM 13634</strain>
    </source>
</reference>
<dbReference type="Pfam" id="PF17032">
    <property type="entry name" value="Zn_ribbon_15"/>
    <property type="match status" value="1"/>
</dbReference>
<dbReference type="STRING" id="1121305.CLCOL_10830"/>
<dbReference type="RefSeq" id="WP_061857958.1">
    <property type="nucleotide sequence ID" value="NZ_LTBB01000004.1"/>
</dbReference>
<evidence type="ECO:0000259" key="1">
    <source>
        <dbReference type="Pfam" id="PF17032"/>
    </source>
</evidence>
<proteinExistence type="predicted"/>
<dbReference type="AlphaFoldDB" id="A0A151AP53"/>
<dbReference type="EMBL" id="LTBB01000004">
    <property type="protein sequence ID" value="KYH29340.1"/>
    <property type="molecule type" value="Genomic_DNA"/>
</dbReference>
<evidence type="ECO:0000313" key="2">
    <source>
        <dbReference type="EMBL" id="KYH29340.1"/>
    </source>
</evidence>
<organism evidence="2 3">
    <name type="scientific">Clostridium colicanis DSM 13634</name>
    <dbReference type="NCBI Taxonomy" id="1121305"/>
    <lineage>
        <taxon>Bacteria</taxon>
        <taxon>Bacillati</taxon>
        <taxon>Bacillota</taxon>
        <taxon>Clostridia</taxon>
        <taxon>Eubacteriales</taxon>
        <taxon>Clostridiaceae</taxon>
        <taxon>Clostridium</taxon>
    </lineage>
</organism>
<dbReference type="PATRIC" id="fig|1121305.3.peg.1087"/>